<comment type="caution">
    <text evidence="1">The sequence shown here is derived from an EMBL/GenBank/DDBJ whole genome shotgun (WGS) entry which is preliminary data.</text>
</comment>
<dbReference type="EMBL" id="UYJE01000047">
    <property type="protein sequence ID" value="VDH89555.1"/>
    <property type="molecule type" value="Genomic_DNA"/>
</dbReference>
<dbReference type="Proteomes" id="UP000596742">
    <property type="component" value="Unassembled WGS sequence"/>
</dbReference>
<sequence>MSNPTNIDEFRSDNMDIETHGLDCQIETEIGFVDNKYKVIAIFMVCVCGLKKRNVHKEFKRQGFTYLGDSIDLHISGKQCTYDTKKVSPFKQKFLRRCFCRHESYSYSR</sequence>
<proteinExistence type="predicted"/>
<evidence type="ECO:0000313" key="2">
    <source>
        <dbReference type="Proteomes" id="UP000596742"/>
    </source>
</evidence>
<protein>
    <submittedName>
        <fullName evidence="1">Uncharacterized protein</fullName>
    </submittedName>
</protein>
<dbReference type="AlphaFoldDB" id="A0A8B6BEU0"/>
<keyword evidence="2" id="KW-1185">Reference proteome</keyword>
<evidence type="ECO:0000313" key="1">
    <source>
        <dbReference type="EMBL" id="VDH89555.1"/>
    </source>
</evidence>
<name>A0A8B6BEU0_MYTGA</name>
<organism evidence="1 2">
    <name type="scientific">Mytilus galloprovincialis</name>
    <name type="common">Mediterranean mussel</name>
    <dbReference type="NCBI Taxonomy" id="29158"/>
    <lineage>
        <taxon>Eukaryota</taxon>
        <taxon>Metazoa</taxon>
        <taxon>Spiralia</taxon>
        <taxon>Lophotrochozoa</taxon>
        <taxon>Mollusca</taxon>
        <taxon>Bivalvia</taxon>
        <taxon>Autobranchia</taxon>
        <taxon>Pteriomorphia</taxon>
        <taxon>Mytilida</taxon>
        <taxon>Mytiloidea</taxon>
        <taxon>Mytilidae</taxon>
        <taxon>Mytilinae</taxon>
        <taxon>Mytilus</taxon>
    </lineage>
</organism>
<accession>A0A8B6BEU0</accession>
<reference evidence="1" key="1">
    <citation type="submission" date="2018-11" db="EMBL/GenBank/DDBJ databases">
        <authorList>
            <person name="Alioto T."/>
            <person name="Alioto T."/>
        </authorList>
    </citation>
    <scope>NUCLEOTIDE SEQUENCE</scope>
</reference>
<gene>
    <name evidence="1" type="ORF">MGAL_10B016135</name>
</gene>